<dbReference type="SUPFAM" id="SSF81891">
    <property type="entry name" value="Poly A polymerase C-terminal region-like"/>
    <property type="match status" value="1"/>
</dbReference>
<dbReference type="PANTHER" id="PTHR13734">
    <property type="entry name" value="TRNA-NUCLEOTIDYLTRANSFERASE"/>
    <property type="match status" value="1"/>
</dbReference>
<evidence type="ECO:0000256" key="1">
    <source>
        <dbReference type="ARBA" id="ARBA00007265"/>
    </source>
</evidence>
<dbReference type="InterPro" id="IPR043519">
    <property type="entry name" value="NT_sf"/>
</dbReference>
<dbReference type="CDD" id="cd05398">
    <property type="entry name" value="NT_ClassII-CCAase"/>
    <property type="match status" value="1"/>
</dbReference>
<dbReference type="GO" id="GO:0001680">
    <property type="term" value="P:tRNA 3'-terminal CCA addition"/>
    <property type="evidence" value="ECO:0007669"/>
    <property type="project" value="TreeGrafter"/>
</dbReference>
<dbReference type="Gene3D" id="1.10.3090.10">
    <property type="entry name" value="cca-adding enzyme, domain 2"/>
    <property type="match status" value="1"/>
</dbReference>
<sequence>MREEVVMNEKEVELVGLLEKVVAHYKLEVNLRIAGGWVRDKLLGKDSEDVDISIDTMTGKQFGDYIVQYYKLTDPQKDQLSLNIIKTNPDQSKHLETAVLNLCGIELNVNNLRTETYAQHSRIPLVRVAASPEEDAQRRDFTINTLFYNLRTREVEDWTGKGVEDLRKGTIRTPIDPEVTLLEDPLRALRAIRFAGLVNENVEGGPQAGSIFEEKLRETLKLKEIHVALHNKVSRERISKEIEKMVHLRNATLAFYFLKEFGLFPVVFGNSAFQWKESEVQLASQIIDKIFKKVLPLSLPYFERLGYELSSDLKTSLLMSAIVYPFVSHTLTQDSRLSLHDSHNIGKFIKRDMRMSNLKDHWTKRIIEYSIAFQNLHNYYSSKSDKNISEAFWENLHPLCDWLLDVHNPVWISIIFLAVVHAEQHNQHQDYYSSHTNFINAVFKDNLQMIWTIPPVLNGDELVELFKEGPLIGEAKRIVLDWQIGKIQEMFYHQKTFLPELFMPESLKQEAKNTITNWHQNKINQSS</sequence>
<evidence type="ECO:0000256" key="3">
    <source>
        <dbReference type="ARBA" id="ARBA00022884"/>
    </source>
</evidence>
<evidence type="ECO:0000256" key="2">
    <source>
        <dbReference type="ARBA" id="ARBA00022679"/>
    </source>
</evidence>
<proteinExistence type="inferred from homology"/>
<dbReference type="GO" id="GO:0003723">
    <property type="term" value="F:RNA binding"/>
    <property type="evidence" value="ECO:0007669"/>
    <property type="project" value="UniProtKB-KW"/>
</dbReference>
<dbReference type="GO" id="GO:0052929">
    <property type="term" value="F:ATP:3'-cytidine-cytidine-tRNA adenylyltransferase activity"/>
    <property type="evidence" value="ECO:0007669"/>
    <property type="project" value="TreeGrafter"/>
</dbReference>
<organism evidence="6">
    <name type="scientific">Arcella intermedia</name>
    <dbReference type="NCBI Taxonomy" id="1963864"/>
    <lineage>
        <taxon>Eukaryota</taxon>
        <taxon>Amoebozoa</taxon>
        <taxon>Tubulinea</taxon>
        <taxon>Elardia</taxon>
        <taxon>Arcellinida</taxon>
        <taxon>Sphaerothecina</taxon>
        <taxon>Arcellidae</taxon>
        <taxon>Arcella</taxon>
    </lineage>
</organism>
<feature type="domain" description="Poly A polymerase head" evidence="5">
    <location>
        <begin position="31"/>
        <end position="172"/>
    </location>
</feature>
<dbReference type="AlphaFoldDB" id="A0A6B2L1W9"/>
<dbReference type="Pfam" id="PF01743">
    <property type="entry name" value="PolyA_pol"/>
    <property type="match status" value="1"/>
</dbReference>
<evidence type="ECO:0000259" key="5">
    <source>
        <dbReference type="Pfam" id="PF01743"/>
    </source>
</evidence>
<name>A0A6B2L1W9_9EUKA</name>
<dbReference type="EMBL" id="GIBP01001889">
    <property type="protein sequence ID" value="NDV30858.1"/>
    <property type="molecule type" value="Transcribed_RNA"/>
</dbReference>
<keyword evidence="2 4" id="KW-0808">Transferase</keyword>
<dbReference type="GO" id="GO:0052927">
    <property type="term" value="F:CC tRNA cytidylyltransferase activity"/>
    <property type="evidence" value="ECO:0007669"/>
    <property type="project" value="TreeGrafter"/>
</dbReference>
<reference evidence="6" key="1">
    <citation type="journal article" date="2020" name="J. Eukaryot. Microbiol.">
        <title>De novo Sequencing, Assembly and Annotation of the Transcriptome for the Free-Living Testate Amoeba Arcella intermedia.</title>
        <authorList>
            <person name="Ribeiro G.M."/>
            <person name="Porfirio-Sousa A.L."/>
            <person name="Maurer-Alcala X.X."/>
            <person name="Katz L.A."/>
            <person name="Lahr D.J.G."/>
        </authorList>
    </citation>
    <scope>NUCLEOTIDE SEQUENCE</scope>
</reference>
<protein>
    <recommendedName>
        <fullName evidence="5">Poly A polymerase head domain-containing protein</fullName>
    </recommendedName>
</protein>
<dbReference type="SUPFAM" id="SSF81301">
    <property type="entry name" value="Nucleotidyltransferase"/>
    <property type="match status" value="1"/>
</dbReference>
<dbReference type="InterPro" id="IPR002646">
    <property type="entry name" value="PolA_pol_head_dom"/>
</dbReference>
<keyword evidence="3 4" id="KW-0694">RNA-binding</keyword>
<evidence type="ECO:0000256" key="4">
    <source>
        <dbReference type="RuleBase" id="RU003953"/>
    </source>
</evidence>
<comment type="similarity">
    <text evidence="1 4">Belongs to the tRNA nucleotidyltransferase/poly(A) polymerase family.</text>
</comment>
<dbReference type="Gene3D" id="3.30.460.10">
    <property type="entry name" value="Beta Polymerase, domain 2"/>
    <property type="match status" value="1"/>
</dbReference>
<dbReference type="PANTHER" id="PTHR13734:SF5">
    <property type="entry name" value="CCA TRNA NUCLEOTIDYLTRANSFERASE, MITOCHONDRIAL"/>
    <property type="match status" value="1"/>
</dbReference>
<evidence type="ECO:0000313" key="6">
    <source>
        <dbReference type="EMBL" id="NDV30858.1"/>
    </source>
</evidence>
<accession>A0A6B2L1W9</accession>